<sequence>MSSAYERQSFPRNPFEIDQQNANSNVDQQQYQLRNDDLRFNQTITLDEADYSTTMNSNQKGGAQRQTAMQTDLVDEILTNRDLLMSKAFYFFFYAAFGSLFPLMAVYFKQLGMNSVMAGILIGIRPFIEFLSAPFWSSIADKFKKGKLLLLASVLSWIVFTWSLSMIRPPATACVVFNRTHHILYPPYVDENDENYEISITERQRRSAHPILEPHLSLMNTIESSKEKRSLETIKSINPQVSMHKKEKRRANNERNVPAKYRYKTPPGHIIGKSPISIEYTLNYNKDEHATYVSPPFSTVVYKWEEVQTVFFLLLLLVLLGEFFSAPAITLADSVCLQYLKDNIDNYARQRMFGSVGWGIAMFFVGMALDNSTEFEWHPCGAHESERNYKTCFSVFVVLMALTLLVATRFRFEYDADDTAESNIQMNPYDSVPGPRPIFNTAPPINPPPGMVADRKFEFLDRWKSAVYAQRTRELPDWVEVLKAFANLRYGAFLFVTWFMGAGIGLVFTFLFWHLQDLGGTPTLFGMASVVNHISEIIAYIYSLEFIRKIGHTKVLCIGLIGNIGRFLYIAWLDNPWWVLPFELIQGVTHAAVWAACCSYITQATPPHLRTSTQGVLQGLHHGLGRGCGAIVGGIFINNIGTKATFAWYGIFSIAILAFFVFVNYKRTDQGFRWFEDDAEHQVYIEEASGLAPHGVPTVPITKAASKHNIAGEVNNANNQSNYIAADGTLDPNNTQKYNSNFHHNYALSSIKSLDVIFNMFNPKSASTTTTMNINLYHDSSPQNAEQQFDDIQQTLKNLINSESDKKSLFQSAIPSTKMHNLQPSNDVHFNYEW</sequence>
<name>A0A443SAN1_9ACAR</name>
<keyword evidence="3 7" id="KW-0812">Transmembrane</keyword>
<feature type="transmembrane region" description="Helical" evidence="7">
    <location>
        <begin position="148"/>
        <end position="167"/>
    </location>
</feature>
<evidence type="ECO:0000256" key="2">
    <source>
        <dbReference type="ARBA" id="ARBA00005241"/>
    </source>
</evidence>
<evidence type="ECO:0000256" key="3">
    <source>
        <dbReference type="ARBA" id="ARBA00022692"/>
    </source>
</evidence>
<feature type="transmembrane region" description="Helical" evidence="7">
    <location>
        <begin position="114"/>
        <end position="136"/>
    </location>
</feature>
<dbReference type="VEuPathDB" id="VectorBase:LDEU007506"/>
<evidence type="ECO:0000259" key="8">
    <source>
        <dbReference type="Pfam" id="PF12832"/>
    </source>
</evidence>
<keyword evidence="5 7" id="KW-0472">Membrane</keyword>
<feature type="region of interest" description="Disordered" evidence="6">
    <location>
        <begin position="1"/>
        <end position="21"/>
    </location>
</feature>
<feature type="transmembrane region" description="Helical" evidence="7">
    <location>
        <begin position="646"/>
        <end position="665"/>
    </location>
</feature>
<dbReference type="PANTHER" id="PTHR16172">
    <property type="entry name" value="MAJOR FACILITATOR SUPERFAMILY DOMAIN-CONTAINING PROTEIN 6-LIKE"/>
    <property type="match status" value="1"/>
</dbReference>
<evidence type="ECO:0000256" key="4">
    <source>
        <dbReference type="ARBA" id="ARBA00022989"/>
    </source>
</evidence>
<dbReference type="Proteomes" id="UP000288716">
    <property type="component" value="Unassembled WGS sequence"/>
</dbReference>
<comment type="caution">
    <text evidence="9">The sequence shown here is derived from an EMBL/GenBank/DDBJ whole genome shotgun (WGS) entry which is preliminary data.</text>
</comment>
<comment type="similarity">
    <text evidence="2">Belongs to the major facilitator superfamily. MFSD6 family.</text>
</comment>
<feature type="transmembrane region" description="Helical" evidence="7">
    <location>
        <begin position="525"/>
        <end position="543"/>
    </location>
</feature>
<dbReference type="Pfam" id="PF12832">
    <property type="entry name" value="MFS_1_like"/>
    <property type="match status" value="1"/>
</dbReference>
<accession>A0A443SAN1</accession>
<feature type="transmembrane region" description="Helical" evidence="7">
    <location>
        <begin position="352"/>
        <end position="369"/>
    </location>
</feature>
<feature type="transmembrane region" description="Helical" evidence="7">
    <location>
        <begin position="88"/>
        <end position="108"/>
    </location>
</feature>
<dbReference type="Gene3D" id="1.20.1250.20">
    <property type="entry name" value="MFS general substrate transporter like domains"/>
    <property type="match status" value="3"/>
</dbReference>
<dbReference type="InterPro" id="IPR024989">
    <property type="entry name" value="MFS_assoc_dom"/>
</dbReference>
<organism evidence="9 10">
    <name type="scientific">Leptotrombidium deliense</name>
    <dbReference type="NCBI Taxonomy" id="299467"/>
    <lineage>
        <taxon>Eukaryota</taxon>
        <taxon>Metazoa</taxon>
        <taxon>Ecdysozoa</taxon>
        <taxon>Arthropoda</taxon>
        <taxon>Chelicerata</taxon>
        <taxon>Arachnida</taxon>
        <taxon>Acari</taxon>
        <taxon>Acariformes</taxon>
        <taxon>Trombidiformes</taxon>
        <taxon>Prostigmata</taxon>
        <taxon>Anystina</taxon>
        <taxon>Parasitengona</taxon>
        <taxon>Trombiculoidea</taxon>
        <taxon>Trombiculidae</taxon>
        <taxon>Leptotrombidium</taxon>
    </lineage>
</organism>
<dbReference type="PANTHER" id="PTHR16172:SF2">
    <property type="entry name" value="MAJOR FACILITATOR SUPERFAMILY DOMAIN-CONTAINING PROTEIN 6"/>
    <property type="match status" value="1"/>
</dbReference>
<evidence type="ECO:0000313" key="10">
    <source>
        <dbReference type="Proteomes" id="UP000288716"/>
    </source>
</evidence>
<feature type="transmembrane region" description="Helical" evidence="7">
    <location>
        <begin position="492"/>
        <end position="513"/>
    </location>
</feature>
<proteinExistence type="inferred from homology"/>
<dbReference type="InterPro" id="IPR051717">
    <property type="entry name" value="MFS_MFSD6"/>
</dbReference>
<dbReference type="EMBL" id="NCKV01004754">
    <property type="protein sequence ID" value="RWS24534.1"/>
    <property type="molecule type" value="Genomic_DNA"/>
</dbReference>
<dbReference type="SUPFAM" id="SSF103473">
    <property type="entry name" value="MFS general substrate transporter"/>
    <property type="match status" value="2"/>
</dbReference>
<dbReference type="AlphaFoldDB" id="A0A443SAN1"/>
<protein>
    <submittedName>
        <fullName evidence="9">Major facilitator superfamily domain-containing protein 6-like protein</fullName>
    </submittedName>
</protein>
<evidence type="ECO:0000313" key="9">
    <source>
        <dbReference type="EMBL" id="RWS24534.1"/>
    </source>
</evidence>
<evidence type="ECO:0000256" key="6">
    <source>
        <dbReference type="SAM" id="MobiDB-lite"/>
    </source>
</evidence>
<comment type="subcellular location">
    <subcellularLocation>
        <location evidence="1">Membrane</location>
        <topology evidence="1">Multi-pass membrane protein</topology>
    </subcellularLocation>
</comment>
<feature type="transmembrane region" description="Helical" evidence="7">
    <location>
        <begin position="310"/>
        <end position="331"/>
    </location>
</feature>
<feature type="transmembrane region" description="Helical" evidence="7">
    <location>
        <begin position="389"/>
        <end position="407"/>
    </location>
</feature>
<dbReference type="OrthoDB" id="5989317at2759"/>
<keyword evidence="4 7" id="KW-1133">Transmembrane helix</keyword>
<reference evidence="9 10" key="1">
    <citation type="journal article" date="2018" name="Gigascience">
        <title>Genomes of trombidid mites reveal novel predicted allergens and laterally-transferred genes associated with secondary metabolism.</title>
        <authorList>
            <person name="Dong X."/>
            <person name="Chaisiri K."/>
            <person name="Xia D."/>
            <person name="Armstrong S.D."/>
            <person name="Fang Y."/>
            <person name="Donnelly M.J."/>
            <person name="Kadowaki T."/>
            <person name="McGarry J.W."/>
            <person name="Darby A.C."/>
            <person name="Makepeace B.L."/>
        </authorList>
    </citation>
    <scope>NUCLEOTIDE SEQUENCE [LARGE SCALE GENOMIC DNA]</scope>
    <source>
        <strain evidence="9">UoL-UT</strain>
    </source>
</reference>
<dbReference type="InterPro" id="IPR036259">
    <property type="entry name" value="MFS_trans_sf"/>
</dbReference>
<dbReference type="STRING" id="299467.A0A443SAN1"/>
<feature type="transmembrane region" description="Helical" evidence="7">
    <location>
        <begin position="555"/>
        <end position="572"/>
    </location>
</feature>
<dbReference type="GO" id="GO:0016020">
    <property type="term" value="C:membrane"/>
    <property type="evidence" value="ECO:0007669"/>
    <property type="project" value="UniProtKB-SubCell"/>
</dbReference>
<evidence type="ECO:0000256" key="5">
    <source>
        <dbReference type="ARBA" id="ARBA00023136"/>
    </source>
</evidence>
<gene>
    <name evidence="9" type="ORF">B4U80_07745</name>
</gene>
<keyword evidence="10" id="KW-1185">Reference proteome</keyword>
<evidence type="ECO:0000256" key="7">
    <source>
        <dbReference type="SAM" id="Phobius"/>
    </source>
</evidence>
<feature type="domain" description="Major facilitator superfamily associated" evidence="8">
    <location>
        <begin position="85"/>
        <end position="647"/>
    </location>
</feature>
<evidence type="ECO:0000256" key="1">
    <source>
        <dbReference type="ARBA" id="ARBA00004141"/>
    </source>
</evidence>
<dbReference type="CDD" id="cd17335">
    <property type="entry name" value="MFS_MFSD6"/>
    <property type="match status" value="1"/>
</dbReference>